<dbReference type="Proteomes" id="UP000199677">
    <property type="component" value="Unassembled WGS sequence"/>
</dbReference>
<dbReference type="AlphaFoldDB" id="A0A1H0C066"/>
<dbReference type="STRING" id="416873.SAMN04487951_105278"/>
<feature type="compositionally biased region" description="Polar residues" evidence="2">
    <location>
        <begin position="76"/>
        <end position="85"/>
    </location>
</feature>
<dbReference type="OrthoDB" id="9798229at2"/>
<evidence type="ECO:0000259" key="3">
    <source>
        <dbReference type="PROSITE" id="PS51471"/>
    </source>
</evidence>
<dbReference type="GO" id="GO:0046872">
    <property type="term" value="F:metal ion binding"/>
    <property type="evidence" value="ECO:0007669"/>
    <property type="project" value="UniProtKB-KW"/>
</dbReference>
<protein>
    <recommendedName>
        <fullName evidence="3">Fe2OG dioxygenase domain-containing protein</fullName>
    </recommendedName>
</protein>
<gene>
    <name evidence="4" type="ORF">SAMN04487951_105278</name>
</gene>
<dbReference type="InterPro" id="IPR056470">
    <property type="entry name" value="BesD/HalB-like"/>
</dbReference>
<feature type="domain" description="Fe2OG dioxygenase" evidence="3">
    <location>
        <begin position="148"/>
        <end position="257"/>
    </location>
</feature>
<dbReference type="InterPro" id="IPR005123">
    <property type="entry name" value="Oxoglu/Fe-dep_dioxygenase_dom"/>
</dbReference>
<accession>A0A1H0C066</accession>
<dbReference type="SUPFAM" id="SSF51197">
    <property type="entry name" value="Clavaminate synthase-like"/>
    <property type="match status" value="1"/>
</dbReference>
<keyword evidence="1" id="KW-0408">Iron</keyword>
<proteinExistence type="inferred from homology"/>
<keyword evidence="1" id="KW-0560">Oxidoreductase</keyword>
<evidence type="ECO:0000256" key="2">
    <source>
        <dbReference type="SAM" id="MobiDB-lite"/>
    </source>
</evidence>
<evidence type="ECO:0000256" key="1">
    <source>
        <dbReference type="RuleBase" id="RU003682"/>
    </source>
</evidence>
<sequence>MPMTATAQSANALDGLIDLERYPINELASSNGEAFIADCRRQLEADGCVVLKNFVPEEALARLERETERLSPDAHYNQTETNPYNSDGDPSLPASHPKNRFDDRTNGFVAGDCIDHDTIIRQVYENPAFQRFIGAVVGLETIHQYADPLADLVVNVLREGCQHPWHYDTNEFIVTMMTRQSHAGGRFEYAPGIRSPEGENFAEVEKVIDGDRSRLKALDLQPGDLQIFFGRYSLHRVTPVEGDKERHTVIFAYAKEPGFVGRPERAQRIFGRMAPVHERILKDGMQRSDSLAD</sequence>
<dbReference type="GO" id="GO:0016491">
    <property type="term" value="F:oxidoreductase activity"/>
    <property type="evidence" value="ECO:0007669"/>
    <property type="project" value="UniProtKB-KW"/>
</dbReference>
<evidence type="ECO:0000313" key="5">
    <source>
        <dbReference type="Proteomes" id="UP000199677"/>
    </source>
</evidence>
<reference evidence="5" key="1">
    <citation type="submission" date="2016-10" db="EMBL/GenBank/DDBJ databases">
        <authorList>
            <person name="Varghese N."/>
            <person name="Submissions S."/>
        </authorList>
    </citation>
    <scope>NUCLEOTIDE SEQUENCE [LARGE SCALE GENOMIC DNA]</scope>
    <source>
        <strain evidence="5">CGMCC 1.6494</strain>
    </source>
</reference>
<dbReference type="Gene3D" id="2.60.120.620">
    <property type="entry name" value="q2cbj1_9rhob like domain"/>
    <property type="match status" value="1"/>
</dbReference>
<dbReference type="EMBL" id="FNII01000005">
    <property type="protein sequence ID" value="SDN51284.1"/>
    <property type="molecule type" value="Genomic_DNA"/>
</dbReference>
<dbReference type="PROSITE" id="PS51471">
    <property type="entry name" value="FE2OG_OXY"/>
    <property type="match status" value="1"/>
</dbReference>
<keyword evidence="5" id="KW-1185">Reference proteome</keyword>
<comment type="similarity">
    <text evidence="1">Belongs to the iron/ascorbate-dependent oxidoreductase family.</text>
</comment>
<evidence type="ECO:0000313" key="4">
    <source>
        <dbReference type="EMBL" id="SDN51284.1"/>
    </source>
</evidence>
<dbReference type="RefSeq" id="WP_089704691.1">
    <property type="nucleotide sequence ID" value="NZ_FNII01000005.1"/>
</dbReference>
<dbReference type="Pfam" id="PF23169">
    <property type="entry name" value="HalD"/>
    <property type="match status" value="1"/>
</dbReference>
<name>A0A1H0C066_9GAMM</name>
<organism evidence="4 5">
    <name type="scientific">Vreelandella arcis</name>
    <dbReference type="NCBI Taxonomy" id="416873"/>
    <lineage>
        <taxon>Bacteria</taxon>
        <taxon>Pseudomonadati</taxon>
        <taxon>Pseudomonadota</taxon>
        <taxon>Gammaproteobacteria</taxon>
        <taxon>Oceanospirillales</taxon>
        <taxon>Halomonadaceae</taxon>
        <taxon>Vreelandella</taxon>
    </lineage>
</organism>
<keyword evidence="1" id="KW-0479">Metal-binding</keyword>
<feature type="region of interest" description="Disordered" evidence="2">
    <location>
        <begin position="66"/>
        <end position="101"/>
    </location>
</feature>